<accession>A0ABY1IHK8</accession>
<keyword evidence="2" id="KW-1185">Reference proteome</keyword>
<reference evidence="1 2" key="1">
    <citation type="submission" date="2016-11" db="EMBL/GenBank/DDBJ databases">
        <authorList>
            <person name="Varghese N."/>
            <person name="Submissions S."/>
        </authorList>
    </citation>
    <scope>NUCLEOTIDE SEQUENCE [LARGE SCALE GENOMIC DNA]</scope>
    <source>
        <strain evidence="1 2">PA</strain>
    </source>
</reference>
<comment type="caution">
    <text evidence="1">The sequence shown here is derived from an EMBL/GenBank/DDBJ whole genome shotgun (WGS) entry which is preliminary data.</text>
</comment>
<evidence type="ECO:0000313" key="2">
    <source>
        <dbReference type="Proteomes" id="UP000184390"/>
    </source>
</evidence>
<protein>
    <recommendedName>
        <fullName evidence="3">MinD-like ATPase involved in chromosome partitioning or flagellar assembly</fullName>
    </recommendedName>
</protein>
<organism evidence="1 2">
    <name type="scientific">Actinomyces denticolens</name>
    <dbReference type="NCBI Taxonomy" id="52767"/>
    <lineage>
        <taxon>Bacteria</taxon>
        <taxon>Bacillati</taxon>
        <taxon>Actinomycetota</taxon>
        <taxon>Actinomycetes</taxon>
        <taxon>Actinomycetales</taxon>
        <taxon>Actinomycetaceae</taxon>
        <taxon>Actinomyces</taxon>
    </lineage>
</organism>
<proteinExistence type="predicted"/>
<evidence type="ECO:0000313" key="1">
    <source>
        <dbReference type="EMBL" id="SHJ18581.1"/>
    </source>
</evidence>
<gene>
    <name evidence="1" type="ORF">SAMN05216246_1147</name>
</gene>
<name>A0ABY1IHK8_9ACTO</name>
<dbReference type="EMBL" id="FQYL01000014">
    <property type="protein sequence ID" value="SHJ18581.1"/>
    <property type="molecule type" value="Genomic_DNA"/>
</dbReference>
<evidence type="ECO:0008006" key="3">
    <source>
        <dbReference type="Google" id="ProtNLM"/>
    </source>
</evidence>
<sequence length="313" mass="32936">MTARARRTAGGPLGTLRRWGTLIGGGASHRSRAIETSRAIRRPLPLTGRILVAPTAPRAGATTVALLLSSLIARERRRPGLLISASTGPRSAADLLPYSTDIADMPAARAPRTVAQTIEALGSGPDGLLSCLRLSEEAHDPDALMRSWTRAQHDYLRFFDTAVTETGTAEALGPALLDLHGRHHSTILVSPAQRTDMERGRELAARLLADARGKRGALLHVVVATRPGYPLVPEPGTGESLVPFDHSLAGNGDSVPAPGLLDPLTSRVIADVAATSISGCIAALSRRSRRALASGNGLSDRDRLLPAFGRVSP</sequence>
<dbReference type="Proteomes" id="UP000184390">
    <property type="component" value="Unassembled WGS sequence"/>
</dbReference>